<dbReference type="AlphaFoldDB" id="A0A7X0LWY6"/>
<sequence length="76" mass="9214">MYAVWRTGFVLVEGIHRDHILDEISYEERGLKYYGTTELNELNNNDFYEFLRRDAKLNMQHKSVTSLENRKLWQAF</sequence>
<evidence type="ECO:0000313" key="1">
    <source>
        <dbReference type="EMBL" id="MBB6447070.1"/>
    </source>
</evidence>
<dbReference type="EMBL" id="JACHGK010000016">
    <property type="protein sequence ID" value="MBB6447070.1"/>
    <property type="molecule type" value="Genomic_DNA"/>
</dbReference>
<reference evidence="1 2" key="1">
    <citation type="submission" date="2020-08" db="EMBL/GenBank/DDBJ databases">
        <title>Genomic Encyclopedia of Type Strains, Phase IV (KMG-IV): sequencing the most valuable type-strain genomes for metagenomic binning, comparative biology and taxonomic classification.</title>
        <authorList>
            <person name="Goeker M."/>
        </authorList>
    </citation>
    <scope>NUCLEOTIDE SEQUENCE [LARGE SCALE GENOMIC DNA]</scope>
    <source>
        <strain evidence="1 2">DSM 5391</strain>
    </source>
</reference>
<proteinExistence type="predicted"/>
<organism evidence="1 2">
    <name type="scientific">Bacillus benzoevorans</name>
    <dbReference type="NCBI Taxonomy" id="1456"/>
    <lineage>
        <taxon>Bacteria</taxon>
        <taxon>Bacillati</taxon>
        <taxon>Bacillota</taxon>
        <taxon>Bacilli</taxon>
        <taxon>Bacillales</taxon>
        <taxon>Bacillaceae</taxon>
        <taxon>Bacillus</taxon>
    </lineage>
</organism>
<name>A0A7X0LWY6_9BACI</name>
<accession>A0A7X0LWY6</accession>
<gene>
    <name evidence="1" type="ORF">HNR53_003747</name>
</gene>
<evidence type="ECO:0000313" key="2">
    <source>
        <dbReference type="Proteomes" id="UP000531594"/>
    </source>
</evidence>
<comment type="caution">
    <text evidence="1">The sequence shown here is derived from an EMBL/GenBank/DDBJ whole genome shotgun (WGS) entry which is preliminary data.</text>
</comment>
<keyword evidence="2" id="KW-1185">Reference proteome</keyword>
<protein>
    <submittedName>
        <fullName evidence="1">Uncharacterized protein</fullName>
    </submittedName>
</protein>
<dbReference type="Proteomes" id="UP000531594">
    <property type="component" value="Unassembled WGS sequence"/>
</dbReference>